<feature type="transmembrane region" description="Helical" evidence="1">
    <location>
        <begin position="69"/>
        <end position="87"/>
    </location>
</feature>
<dbReference type="AlphaFoldDB" id="A0A2M7G036"/>
<evidence type="ECO:0008006" key="4">
    <source>
        <dbReference type="Google" id="ProtNLM"/>
    </source>
</evidence>
<feature type="transmembrane region" description="Helical" evidence="1">
    <location>
        <begin position="44"/>
        <end position="62"/>
    </location>
</feature>
<sequence length="366" mass="41412">MPDSRLFATGLKLLFGLGGVTLLLGLISGFLRLEWFAFAGAERLQYHGVWMICGFLGTLIGLERAIHSEFKAAVLIPLLAVLGSALLIFQSPFTAALMYGLSCLMHLVIYCQKQKYFFPSSLLNLLALLAWAGGIILWLSGRSFRLIGIIWVLFPLLTILPERWNFQTKQKSWSDVIFLSFALNLGLFWPLLLFFPDLILRLQGLSLCGLGICLWLKDADLKSSKQNSWNIYFALNLSFAYFWLIFSGFVLVSQGAYLLQNASFDGYLHGIFLGFVMGMIFSHFPKVIRLILNQEFSFHPIFYLPWSLLQLGLLLRFSLIFQTEIVFWKWGGSINLLAIVLFFGLVIAKLGLDRFSSLKGEEIGVE</sequence>
<evidence type="ECO:0000256" key="1">
    <source>
        <dbReference type="SAM" id="Phobius"/>
    </source>
</evidence>
<gene>
    <name evidence="2" type="ORF">COW36_19155</name>
</gene>
<accession>A0A2M7G036</accession>
<evidence type="ECO:0000313" key="3">
    <source>
        <dbReference type="Proteomes" id="UP000231019"/>
    </source>
</evidence>
<keyword evidence="1" id="KW-0812">Transmembrane</keyword>
<dbReference type="EMBL" id="PFFQ01000054">
    <property type="protein sequence ID" value="PIW15043.1"/>
    <property type="molecule type" value="Genomic_DNA"/>
</dbReference>
<feature type="transmembrane region" description="Helical" evidence="1">
    <location>
        <begin position="327"/>
        <end position="348"/>
    </location>
</feature>
<evidence type="ECO:0000313" key="2">
    <source>
        <dbReference type="EMBL" id="PIW15043.1"/>
    </source>
</evidence>
<feature type="transmembrane region" description="Helical" evidence="1">
    <location>
        <begin position="267"/>
        <end position="288"/>
    </location>
</feature>
<comment type="caution">
    <text evidence="2">The sequence shown here is derived from an EMBL/GenBank/DDBJ whole genome shotgun (WGS) entry which is preliminary data.</text>
</comment>
<proteinExistence type="predicted"/>
<feature type="transmembrane region" description="Helical" evidence="1">
    <location>
        <begin position="122"/>
        <end position="140"/>
    </location>
</feature>
<protein>
    <recommendedName>
        <fullName evidence="4">NnrS family protein</fullName>
    </recommendedName>
</protein>
<feature type="transmembrane region" description="Helical" evidence="1">
    <location>
        <begin position="146"/>
        <end position="164"/>
    </location>
</feature>
<feature type="transmembrane region" description="Helical" evidence="1">
    <location>
        <begin position="300"/>
        <end position="321"/>
    </location>
</feature>
<keyword evidence="1" id="KW-1133">Transmembrane helix</keyword>
<feature type="transmembrane region" description="Helical" evidence="1">
    <location>
        <begin position="198"/>
        <end position="217"/>
    </location>
</feature>
<feature type="transmembrane region" description="Helical" evidence="1">
    <location>
        <begin position="93"/>
        <end position="110"/>
    </location>
</feature>
<dbReference type="Proteomes" id="UP000231019">
    <property type="component" value="Unassembled WGS sequence"/>
</dbReference>
<keyword evidence="1" id="KW-0472">Membrane</keyword>
<feature type="transmembrane region" description="Helical" evidence="1">
    <location>
        <begin position="176"/>
        <end position="192"/>
    </location>
</feature>
<name>A0A2M7G036_9BACT</name>
<organism evidence="2 3">
    <name type="scientific">bacterium (Candidatus Blackallbacteria) CG17_big_fil_post_rev_8_21_14_2_50_48_46</name>
    <dbReference type="NCBI Taxonomy" id="2014261"/>
    <lineage>
        <taxon>Bacteria</taxon>
        <taxon>Candidatus Blackallbacteria</taxon>
    </lineage>
</organism>
<feature type="transmembrane region" description="Helical" evidence="1">
    <location>
        <begin position="229"/>
        <end position="252"/>
    </location>
</feature>
<reference evidence="2 3" key="1">
    <citation type="submission" date="2017-09" db="EMBL/GenBank/DDBJ databases">
        <title>Depth-based differentiation of microbial function through sediment-hosted aquifers and enrichment of novel symbionts in the deep terrestrial subsurface.</title>
        <authorList>
            <person name="Probst A.J."/>
            <person name="Ladd B."/>
            <person name="Jarett J.K."/>
            <person name="Geller-Mcgrath D.E."/>
            <person name="Sieber C.M."/>
            <person name="Emerson J.B."/>
            <person name="Anantharaman K."/>
            <person name="Thomas B.C."/>
            <person name="Malmstrom R."/>
            <person name="Stieglmeier M."/>
            <person name="Klingl A."/>
            <person name="Woyke T."/>
            <person name="Ryan C.M."/>
            <person name="Banfield J.F."/>
        </authorList>
    </citation>
    <scope>NUCLEOTIDE SEQUENCE [LARGE SCALE GENOMIC DNA]</scope>
    <source>
        <strain evidence="2">CG17_big_fil_post_rev_8_21_14_2_50_48_46</strain>
    </source>
</reference>
<feature type="transmembrane region" description="Helical" evidence="1">
    <location>
        <begin position="12"/>
        <end position="32"/>
    </location>
</feature>